<dbReference type="PANTHER" id="PTHR47894:SF1">
    <property type="entry name" value="HTH-TYPE TRANSCRIPTIONAL REGULATOR VQSM"/>
    <property type="match status" value="1"/>
</dbReference>
<dbReference type="OrthoDB" id="6506763at2"/>
<dbReference type="Gene3D" id="1.10.10.60">
    <property type="entry name" value="Homeodomain-like"/>
    <property type="match status" value="1"/>
</dbReference>
<dbReference type="InterPro" id="IPR009057">
    <property type="entry name" value="Homeodomain-like_sf"/>
</dbReference>
<sequence length="345" mass="38325">MSPGAEILHPVAISQVMIHFAAGHGVSEETCLLGTGIEPERLLDAEALITRDQEMRLVENLMLALPDVPALGFRLGLQYNVATFGIWGFALRTSRTLHDALRLALRYLPLSTAYCRIGMLEADDVLGIRMDPDEIPRHLRQFLLERDMATAIHLIRELSLTGLHVQALQLQIPEPDYATSLEALCGVRPAFGCGRNALLIPRAAADKPLPTFDAHLVRMLEDQCRQQLERRKQGGLTGQVRAQLLGPSGLVADIEEVAAAMAMSARSLRRKLDAEGTTFRQIVEGERRQLAEQLLRGTQMTLDEMAIQLGYSDTASFTRAFRRWQAVSPGEYRRRALGERDGVVQ</sequence>
<gene>
    <name evidence="5" type="ORF">C8D93_10255</name>
</gene>
<protein>
    <submittedName>
        <fullName evidence="5">AraC family transcriptional regulator</fullName>
    </submittedName>
</protein>
<dbReference type="PROSITE" id="PS01124">
    <property type="entry name" value="HTH_ARAC_FAMILY_2"/>
    <property type="match status" value="1"/>
</dbReference>
<accession>A0A318ECH5</accession>
<proteinExistence type="predicted"/>
<feature type="domain" description="HTH araC/xylS-type" evidence="4">
    <location>
        <begin position="234"/>
        <end position="335"/>
    </location>
</feature>
<evidence type="ECO:0000259" key="4">
    <source>
        <dbReference type="PROSITE" id="PS01124"/>
    </source>
</evidence>
<dbReference type="SUPFAM" id="SSF46689">
    <property type="entry name" value="Homeodomain-like"/>
    <property type="match status" value="1"/>
</dbReference>
<evidence type="ECO:0000313" key="6">
    <source>
        <dbReference type="Proteomes" id="UP000248330"/>
    </source>
</evidence>
<dbReference type="SMART" id="SM00342">
    <property type="entry name" value="HTH_ARAC"/>
    <property type="match status" value="1"/>
</dbReference>
<dbReference type="GO" id="GO:0000976">
    <property type="term" value="F:transcription cis-regulatory region binding"/>
    <property type="evidence" value="ECO:0007669"/>
    <property type="project" value="TreeGrafter"/>
</dbReference>
<dbReference type="GO" id="GO:0005829">
    <property type="term" value="C:cytosol"/>
    <property type="evidence" value="ECO:0007669"/>
    <property type="project" value="TreeGrafter"/>
</dbReference>
<name>A0A318ECH5_9GAMM</name>
<dbReference type="Proteomes" id="UP000248330">
    <property type="component" value="Unassembled WGS sequence"/>
</dbReference>
<dbReference type="Pfam" id="PF12833">
    <property type="entry name" value="HTH_18"/>
    <property type="match status" value="1"/>
</dbReference>
<keyword evidence="1" id="KW-0805">Transcription regulation</keyword>
<dbReference type="GO" id="GO:0003700">
    <property type="term" value="F:DNA-binding transcription factor activity"/>
    <property type="evidence" value="ECO:0007669"/>
    <property type="project" value="InterPro"/>
</dbReference>
<reference evidence="5 6" key="1">
    <citation type="submission" date="2018-04" db="EMBL/GenBank/DDBJ databases">
        <title>Genomic Encyclopedia of Type Strains, Phase IV (KMG-IV): sequencing the most valuable type-strain genomes for metagenomic binning, comparative biology and taxonomic classification.</title>
        <authorList>
            <person name="Goeker M."/>
        </authorList>
    </citation>
    <scope>NUCLEOTIDE SEQUENCE [LARGE SCALE GENOMIC DNA]</scope>
    <source>
        <strain evidence="5 6">DSM 104150</strain>
    </source>
</reference>
<evidence type="ECO:0000313" key="5">
    <source>
        <dbReference type="EMBL" id="PXV70203.1"/>
    </source>
</evidence>
<evidence type="ECO:0000256" key="1">
    <source>
        <dbReference type="ARBA" id="ARBA00023015"/>
    </source>
</evidence>
<dbReference type="PANTHER" id="PTHR47894">
    <property type="entry name" value="HTH-TYPE TRANSCRIPTIONAL REGULATOR GADX"/>
    <property type="match status" value="1"/>
</dbReference>
<dbReference type="Pfam" id="PF12625">
    <property type="entry name" value="Arabinose_bd"/>
    <property type="match status" value="1"/>
</dbReference>
<evidence type="ECO:0000256" key="3">
    <source>
        <dbReference type="ARBA" id="ARBA00023163"/>
    </source>
</evidence>
<keyword evidence="6" id="KW-1185">Reference proteome</keyword>
<dbReference type="InterPro" id="IPR020449">
    <property type="entry name" value="Tscrpt_reg_AraC-type_HTH"/>
</dbReference>
<keyword evidence="2" id="KW-0238">DNA-binding</keyword>
<organism evidence="5 6">
    <name type="scientific">Sinimarinibacterium flocculans</name>
    <dbReference type="NCBI Taxonomy" id="985250"/>
    <lineage>
        <taxon>Bacteria</taxon>
        <taxon>Pseudomonadati</taxon>
        <taxon>Pseudomonadota</taxon>
        <taxon>Gammaproteobacteria</taxon>
        <taxon>Nevskiales</taxon>
        <taxon>Nevskiaceae</taxon>
        <taxon>Sinimarinibacterium</taxon>
    </lineage>
</organism>
<dbReference type="RefSeq" id="WP_110263895.1">
    <property type="nucleotide sequence ID" value="NZ_CAWNXA010000002.1"/>
</dbReference>
<dbReference type="InterPro" id="IPR032687">
    <property type="entry name" value="AraC-type_N"/>
</dbReference>
<dbReference type="AlphaFoldDB" id="A0A318ECH5"/>
<evidence type="ECO:0000256" key="2">
    <source>
        <dbReference type="ARBA" id="ARBA00023125"/>
    </source>
</evidence>
<dbReference type="EMBL" id="QICN01000002">
    <property type="protein sequence ID" value="PXV70203.1"/>
    <property type="molecule type" value="Genomic_DNA"/>
</dbReference>
<dbReference type="PRINTS" id="PR00032">
    <property type="entry name" value="HTHARAC"/>
</dbReference>
<keyword evidence="3" id="KW-0804">Transcription</keyword>
<dbReference type="InterPro" id="IPR018060">
    <property type="entry name" value="HTH_AraC"/>
</dbReference>
<comment type="caution">
    <text evidence="5">The sequence shown here is derived from an EMBL/GenBank/DDBJ whole genome shotgun (WGS) entry which is preliminary data.</text>
</comment>